<sequence length="99" mass="11502">MSCIVESEKLAQEHERKPYHCRIETKLKALKRKNIHINFWKHLDGVSHSHKYRDSHSILNGHGHKLAQFPQITSRLASARETNQLCAKMQSMAHYSLVS</sequence>
<comment type="caution">
    <text evidence="1">The sequence shown here is derived from an EMBL/GenBank/DDBJ whole genome shotgun (WGS) entry which is preliminary data.</text>
</comment>
<name>A0AAN9KKT9_CLITE</name>
<evidence type="ECO:0000313" key="2">
    <source>
        <dbReference type="Proteomes" id="UP001359559"/>
    </source>
</evidence>
<organism evidence="1 2">
    <name type="scientific">Clitoria ternatea</name>
    <name type="common">Butterfly pea</name>
    <dbReference type="NCBI Taxonomy" id="43366"/>
    <lineage>
        <taxon>Eukaryota</taxon>
        <taxon>Viridiplantae</taxon>
        <taxon>Streptophyta</taxon>
        <taxon>Embryophyta</taxon>
        <taxon>Tracheophyta</taxon>
        <taxon>Spermatophyta</taxon>
        <taxon>Magnoliopsida</taxon>
        <taxon>eudicotyledons</taxon>
        <taxon>Gunneridae</taxon>
        <taxon>Pentapetalae</taxon>
        <taxon>rosids</taxon>
        <taxon>fabids</taxon>
        <taxon>Fabales</taxon>
        <taxon>Fabaceae</taxon>
        <taxon>Papilionoideae</taxon>
        <taxon>50 kb inversion clade</taxon>
        <taxon>NPAAA clade</taxon>
        <taxon>indigoferoid/millettioid clade</taxon>
        <taxon>Phaseoleae</taxon>
        <taxon>Clitoria</taxon>
    </lineage>
</organism>
<protein>
    <submittedName>
        <fullName evidence="1">Uncharacterized protein</fullName>
    </submittedName>
</protein>
<keyword evidence="2" id="KW-1185">Reference proteome</keyword>
<gene>
    <name evidence="1" type="ORF">RJT34_02704</name>
</gene>
<dbReference type="AlphaFoldDB" id="A0AAN9KKT9"/>
<evidence type="ECO:0000313" key="1">
    <source>
        <dbReference type="EMBL" id="KAK7318007.1"/>
    </source>
</evidence>
<reference evidence="1 2" key="1">
    <citation type="submission" date="2024-01" db="EMBL/GenBank/DDBJ databases">
        <title>The genomes of 5 underutilized Papilionoideae crops provide insights into root nodulation and disease resistance.</title>
        <authorList>
            <person name="Yuan L."/>
        </authorList>
    </citation>
    <scope>NUCLEOTIDE SEQUENCE [LARGE SCALE GENOMIC DNA]</scope>
    <source>
        <strain evidence="1">LY-2023</strain>
        <tissue evidence="1">Leaf</tissue>
    </source>
</reference>
<proteinExistence type="predicted"/>
<dbReference type="EMBL" id="JAYKXN010000001">
    <property type="protein sequence ID" value="KAK7318007.1"/>
    <property type="molecule type" value="Genomic_DNA"/>
</dbReference>
<accession>A0AAN9KKT9</accession>
<dbReference type="Proteomes" id="UP001359559">
    <property type="component" value="Unassembled WGS sequence"/>
</dbReference>